<name>A0A0N0BMX0_9EURY</name>
<feature type="transmembrane region" description="Helical" evidence="1">
    <location>
        <begin position="21"/>
        <end position="45"/>
    </location>
</feature>
<dbReference type="Pfam" id="PF25231">
    <property type="entry name" value="DUF7847"/>
    <property type="match status" value="1"/>
</dbReference>
<feature type="transmembrane region" description="Helical" evidence="1">
    <location>
        <begin position="109"/>
        <end position="128"/>
    </location>
</feature>
<accession>A0A0N0BMX0</accession>
<dbReference type="STRING" id="1705562.AMS69_17480"/>
<dbReference type="PATRIC" id="fig|1705562.3.peg.821"/>
<dbReference type="RefSeq" id="WP_053969333.1">
    <property type="nucleotide sequence ID" value="NZ_LIUF01000007.1"/>
</dbReference>
<feature type="transmembrane region" description="Helical" evidence="1">
    <location>
        <begin position="213"/>
        <end position="231"/>
    </location>
</feature>
<dbReference type="AlphaFoldDB" id="A0A0N0BMX0"/>
<feature type="transmembrane region" description="Helical" evidence="1">
    <location>
        <begin position="175"/>
        <end position="201"/>
    </location>
</feature>
<proteinExistence type="predicted"/>
<evidence type="ECO:0000313" key="3">
    <source>
        <dbReference type="EMBL" id="KOX91654.1"/>
    </source>
</evidence>
<dbReference type="InterPro" id="IPR057169">
    <property type="entry name" value="DUF7847"/>
</dbReference>
<feature type="domain" description="DUF7847" evidence="2">
    <location>
        <begin position="3"/>
        <end position="229"/>
    </location>
</feature>
<evidence type="ECO:0000313" key="4">
    <source>
        <dbReference type="Proteomes" id="UP000037729"/>
    </source>
</evidence>
<comment type="caution">
    <text evidence="3">The sequence shown here is derived from an EMBL/GenBank/DDBJ whole genome shotgun (WGS) entry which is preliminary data.</text>
</comment>
<keyword evidence="1" id="KW-0472">Membrane</keyword>
<keyword evidence="4" id="KW-1185">Reference proteome</keyword>
<feature type="transmembrane region" description="Helical" evidence="1">
    <location>
        <begin position="134"/>
        <end position="154"/>
    </location>
</feature>
<dbReference type="EMBL" id="LIUF01000007">
    <property type="protein sequence ID" value="KOX91654.1"/>
    <property type="molecule type" value="Genomic_DNA"/>
</dbReference>
<keyword evidence="1" id="KW-1133">Transmembrane helix</keyword>
<keyword evidence="1" id="KW-0812">Transmembrane</keyword>
<gene>
    <name evidence="3" type="ORF">AMS69_17480</name>
</gene>
<dbReference type="Proteomes" id="UP000037729">
    <property type="component" value="Unassembled WGS sequence"/>
</dbReference>
<evidence type="ECO:0000259" key="2">
    <source>
        <dbReference type="Pfam" id="PF25231"/>
    </source>
</evidence>
<sequence>MALQIGSALEEAGYRLFSRTGAILFVAFLALMSSFQALFNTILATTYARMGYGEIAAALPLTLDIPLSVAGAGIAIGSVVSLYLTIVSFRTFAAGARDSFPTGAFTRNVPLAMVNVFVGGIVYSLLVFVGSVLFLIPGIFAYVAFIFMMPYVIVDDRNFVAALKESYRLTTGNRLALFGLLLIVGTAAAIVGGVIGFVGALALPGPTSQLPTVVIQPLASLYGTAVIAVAFEQLRESDGMPPSAPSEDDTTTTAL</sequence>
<organism evidence="3 4">
    <name type="scientific">Haloarcula rubripromontorii</name>
    <dbReference type="NCBI Taxonomy" id="1705562"/>
    <lineage>
        <taxon>Archaea</taxon>
        <taxon>Methanobacteriati</taxon>
        <taxon>Methanobacteriota</taxon>
        <taxon>Stenosarchaea group</taxon>
        <taxon>Halobacteria</taxon>
        <taxon>Halobacteriales</taxon>
        <taxon>Haloarculaceae</taxon>
        <taxon>Haloarcula</taxon>
    </lineage>
</organism>
<dbReference type="OrthoDB" id="205869at2157"/>
<protein>
    <recommendedName>
        <fullName evidence="2">DUF7847 domain-containing protein</fullName>
    </recommendedName>
</protein>
<feature type="transmembrane region" description="Helical" evidence="1">
    <location>
        <begin position="65"/>
        <end position="89"/>
    </location>
</feature>
<reference evidence="3 4" key="1">
    <citation type="submission" date="2015-08" db="EMBL/GenBank/DDBJ databases">
        <title>Genomes of Isolates from Cabo Rojo, PR.</title>
        <authorList>
            <person name="Sanchez-Nieves R.L."/>
            <person name="Montalvo-Rodriguez R."/>
        </authorList>
    </citation>
    <scope>NUCLEOTIDE SEQUENCE [LARGE SCALE GENOMIC DNA]</scope>
    <source>
        <strain evidence="3 4">SL3</strain>
    </source>
</reference>
<evidence type="ECO:0000256" key="1">
    <source>
        <dbReference type="SAM" id="Phobius"/>
    </source>
</evidence>